<reference evidence="1 2" key="1">
    <citation type="journal article" date="2007" name="Nature">
        <title>Evolution of genes and genomes on the Drosophila phylogeny.</title>
        <authorList>
            <consortium name="Drosophila 12 Genomes Consortium"/>
            <person name="Clark A.G."/>
            <person name="Eisen M.B."/>
            <person name="Smith D.R."/>
            <person name="Bergman C.M."/>
            <person name="Oliver B."/>
            <person name="Markow T.A."/>
            <person name="Kaufman T.C."/>
            <person name="Kellis M."/>
            <person name="Gelbart W."/>
            <person name="Iyer V.N."/>
            <person name="Pollard D.A."/>
            <person name="Sackton T.B."/>
            <person name="Larracuente A.M."/>
            <person name="Singh N.D."/>
            <person name="Abad J.P."/>
            <person name="Abt D.N."/>
            <person name="Adryan B."/>
            <person name="Aguade M."/>
            <person name="Akashi H."/>
            <person name="Anderson W.W."/>
            <person name="Aquadro C.F."/>
            <person name="Ardell D.H."/>
            <person name="Arguello R."/>
            <person name="Artieri C.G."/>
            <person name="Barbash D.A."/>
            <person name="Barker D."/>
            <person name="Barsanti P."/>
            <person name="Batterham P."/>
            <person name="Batzoglou S."/>
            <person name="Begun D."/>
            <person name="Bhutkar A."/>
            <person name="Blanco E."/>
            <person name="Bosak S.A."/>
            <person name="Bradley R.K."/>
            <person name="Brand A.D."/>
            <person name="Brent M.R."/>
            <person name="Brooks A.N."/>
            <person name="Brown R.H."/>
            <person name="Butlin R.K."/>
            <person name="Caggese C."/>
            <person name="Calvi B.R."/>
            <person name="Bernardo de Carvalho A."/>
            <person name="Caspi A."/>
            <person name="Castrezana S."/>
            <person name="Celniker S.E."/>
            <person name="Chang J.L."/>
            <person name="Chapple C."/>
            <person name="Chatterji S."/>
            <person name="Chinwalla A."/>
            <person name="Civetta A."/>
            <person name="Clifton S.W."/>
            <person name="Comeron J.M."/>
            <person name="Costello J.C."/>
            <person name="Coyne J.A."/>
            <person name="Daub J."/>
            <person name="David R.G."/>
            <person name="Delcher A.L."/>
            <person name="Delehaunty K."/>
            <person name="Do C.B."/>
            <person name="Ebling H."/>
            <person name="Edwards K."/>
            <person name="Eickbush T."/>
            <person name="Evans J.D."/>
            <person name="Filipski A."/>
            <person name="Findeiss S."/>
            <person name="Freyhult E."/>
            <person name="Fulton L."/>
            <person name="Fulton R."/>
            <person name="Garcia A.C."/>
            <person name="Gardiner A."/>
            <person name="Garfield D.A."/>
            <person name="Garvin B.E."/>
            <person name="Gibson G."/>
            <person name="Gilbert D."/>
            <person name="Gnerre S."/>
            <person name="Godfrey J."/>
            <person name="Good R."/>
            <person name="Gotea V."/>
            <person name="Gravely B."/>
            <person name="Greenberg A.J."/>
            <person name="Griffiths-Jones S."/>
            <person name="Gross S."/>
            <person name="Guigo R."/>
            <person name="Gustafson E.A."/>
            <person name="Haerty W."/>
            <person name="Hahn M.W."/>
            <person name="Halligan D.L."/>
            <person name="Halpern A.L."/>
            <person name="Halter G.M."/>
            <person name="Han M.V."/>
            <person name="Heger A."/>
            <person name="Hillier L."/>
            <person name="Hinrichs A.S."/>
            <person name="Holmes I."/>
            <person name="Hoskins R.A."/>
            <person name="Hubisz M.J."/>
            <person name="Hultmark D."/>
            <person name="Huntley M.A."/>
            <person name="Jaffe D.B."/>
            <person name="Jagadeeshan S."/>
            <person name="Jeck W.R."/>
            <person name="Johnson J."/>
            <person name="Jones C.D."/>
            <person name="Jordan W.C."/>
            <person name="Karpen G.H."/>
            <person name="Kataoka E."/>
            <person name="Keightley P.D."/>
            <person name="Kheradpour P."/>
            <person name="Kirkness E.F."/>
            <person name="Koerich L.B."/>
            <person name="Kristiansen K."/>
            <person name="Kudrna D."/>
            <person name="Kulathinal R.J."/>
            <person name="Kumar S."/>
            <person name="Kwok R."/>
            <person name="Lander E."/>
            <person name="Langley C.H."/>
            <person name="Lapoint R."/>
            <person name="Lazzaro B.P."/>
            <person name="Lee S.J."/>
            <person name="Levesque L."/>
            <person name="Li R."/>
            <person name="Lin C.F."/>
            <person name="Lin M.F."/>
            <person name="Lindblad-Toh K."/>
            <person name="Llopart A."/>
            <person name="Long M."/>
            <person name="Low L."/>
            <person name="Lozovsky E."/>
            <person name="Lu J."/>
            <person name="Luo M."/>
            <person name="Machado C.A."/>
            <person name="Makalowski W."/>
            <person name="Marzo M."/>
            <person name="Matsuda M."/>
            <person name="Matzkin L."/>
            <person name="McAllister B."/>
            <person name="McBride C.S."/>
            <person name="McKernan B."/>
            <person name="McKernan K."/>
            <person name="Mendez-Lago M."/>
            <person name="Minx P."/>
            <person name="Mollenhauer M.U."/>
            <person name="Montooth K."/>
            <person name="Mount S.M."/>
            <person name="Mu X."/>
            <person name="Myers E."/>
            <person name="Negre B."/>
            <person name="Newfeld S."/>
            <person name="Nielsen R."/>
            <person name="Noor M.A."/>
            <person name="O'Grady P."/>
            <person name="Pachter L."/>
            <person name="Papaceit M."/>
            <person name="Parisi M.J."/>
            <person name="Parisi M."/>
            <person name="Parts L."/>
            <person name="Pedersen J.S."/>
            <person name="Pesole G."/>
            <person name="Phillippy A.M."/>
            <person name="Ponting C.P."/>
            <person name="Pop M."/>
            <person name="Porcelli D."/>
            <person name="Powell J.R."/>
            <person name="Prohaska S."/>
            <person name="Pruitt K."/>
            <person name="Puig M."/>
            <person name="Quesneville H."/>
            <person name="Ram K.R."/>
            <person name="Rand D."/>
            <person name="Rasmussen M.D."/>
            <person name="Reed L.K."/>
            <person name="Reenan R."/>
            <person name="Reily A."/>
            <person name="Remington K.A."/>
            <person name="Rieger T.T."/>
            <person name="Ritchie M.G."/>
            <person name="Robin C."/>
            <person name="Rogers Y.H."/>
            <person name="Rohde C."/>
            <person name="Rozas J."/>
            <person name="Rubenfield M.J."/>
            <person name="Ruiz A."/>
            <person name="Russo S."/>
            <person name="Salzberg S.L."/>
            <person name="Sanchez-Gracia A."/>
            <person name="Saranga D.J."/>
            <person name="Sato H."/>
            <person name="Schaeffer S.W."/>
            <person name="Schatz M.C."/>
            <person name="Schlenke T."/>
            <person name="Schwartz R."/>
            <person name="Segarra C."/>
            <person name="Singh R.S."/>
            <person name="Sirot L."/>
            <person name="Sirota M."/>
            <person name="Sisneros N.B."/>
            <person name="Smith C.D."/>
            <person name="Smith T.F."/>
            <person name="Spieth J."/>
            <person name="Stage D.E."/>
            <person name="Stark A."/>
            <person name="Stephan W."/>
            <person name="Strausberg R.L."/>
            <person name="Strempel S."/>
            <person name="Sturgill D."/>
            <person name="Sutton G."/>
            <person name="Sutton G.G."/>
            <person name="Tao W."/>
            <person name="Teichmann S."/>
            <person name="Tobari Y.N."/>
            <person name="Tomimura Y."/>
            <person name="Tsolas J.M."/>
            <person name="Valente V.L."/>
            <person name="Venter E."/>
            <person name="Venter J.C."/>
            <person name="Vicario S."/>
            <person name="Vieira F.G."/>
            <person name="Vilella A.J."/>
            <person name="Villasante A."/>
            <person name="Walenz B."/>
            <person name="Wang J."/>
            <person name="Wasserman M."/>
            <person name="Watts T."/>
            <person name="Wilson D."/>
            <person name="Wilson R.K."/>
            <person name="Wing R.A."/>
            <person name="Wolfner M.F."/>
            <person name="Wong A."/>
            <person name="Wong G.K."/>
            <person name="Wu C.I."/>
            <person name="Wu G."/>
            <person name="Yamamoto D."/>
            <person name="Yang H.P."/>
            <person name="Yang S.P."/>
            <person name="Yorke J.A."/>
            <person name="Yoshida K."/>
            <person name="Zdobnov E."/>
            <person name="Zhang P."/>
            <person name="Zhang Y."/>
            <person name="Zimin A.V."/>
            <person name="Baldwin J."/>
            <person name="Abdouelleil A."/>
            <person name="Abdulkadir J."/>
            <person name="Abebe A."/>
            <person name="Abera B."/>
            <person name="Abreu J."/>
            <person name="Acer S.C."/>
            <person name="Aftuck L."/>
            <person name="Alexander A."/>
            <person name="An P."/>
            <person name="Anderson E."/>
            <person name="Anderson S."/>
            <person name="Arachi H."/>
            <person name="Azer M."/>
            <person name="Bachantsang P."/>
            <person name="Barry A."/>
            <person name="Bayul T."/>
            <person name="Berlin A."/>
            <person name="Bessette D."/>
            <person name="Bloom T."/>
            <person name="Blye J."/>
            <person name="Boguslavskiy L."/>
            <person name="Bonnet C."/>
            <person name="Boukhgalter B."/>
            <person name="Bourzgui I."/>
            <person name="Brown A."/>
            <person name="Cahill P."/>
            <person name="Channer S."/>
            <person name="Cheshatsang Y."/>
            <person name="Chuda L."/>
            <person name="Citroen M."/>
            <person name="Collymore A."/>
            <person name="Cooke P."/>
            <person name="Costello M."/>
            <person name="D'Aco K."/>
            <person name="Daza R."/>
            <person name="De Haan G."/>
            <person name="DeGray S."/>
            <person name="DeMaso C."/>
            <person name="Dhargay N."/>
            <person name="Dooley K."/>
            <person name="Dooley E."/>
            <person name="Doricent M."/>
            <person name="Dorje P."/>
            <person name="Dorjee K."/>
            <person name="Dupes A."/>
            <person name="Elong R."/>
            <person name="Falk J."/>
            <person name="Farina A."/>
            <person name="Faro S."/>
            <person name="Ferguson D."/>
            <person name="Fisher S."/>
            <person name="Foley C.D."/>
            <person name="Franke A."/>
            <person name="Friedrich D."/>
            <person name="Gadbois L."/>
            <person name="Gearin G."/>
            <person name="Gearin C.R."/>
            <person name="Giannoukos G."/>
            <person name="Goode T."/>
            <person name="Graham J."/>
            <person name="Grandbois E."/>
            <person name="Grewal S."/>
            <person name="Gyaltsen K."/>
            <person name="Hafez N."/>
            <person name="Hagos B."/>
            <person name="Hall J."/>
            <person name="Henson C."/>
            <person name="Hollinger A."/>
            <person name="Honan T."/>
            <person name="Huard M.D."/>
            <person name="Hughes L."/>
            <person name="Hurhula B."/>
            <person name="Husby M.E."/>
            <person name="Kamat A."/>
            <person name="Kanga B."/>
            <person name="Kashin S."/>
            <person name="Khazanovich D."/>
            <person name="Kisner P."/>
            <person name="Lance K."/>
            <person name="Lara M."/>
            <person name="Lee W."/>
            <person name="Lennon N."/>
            <person name="Letendre F."/>
            <person name="LeVine R."/>
            <person name="Lipovsky A."/>
            <person name="Liu X."/>
            <person name="Liu J."/>
            <person name="Liu S."/>
            <person name="Lokyitsang T."/>
            <person name="Lokyitsang Y."/>
            <person name="Lubonja R."/>
            <person name="Lui A."/>
            <person name="MacDonald P."/>
            <person name="Magnisalis V."/>
            <person name="Maru K."/>
            <person name="Matthews C."/>
            <person name="McCusker W."/>
            <person name="McDonough S."/>
            <person name="Mehta T."/>
            <person name="Meldrim J."/>
            <person name="Meneus L."/>
            <person name="Mihai O."/>
            <person name="Mihalev A."/>
            <person name="Mihova T."/>
            <person name="Mittelman R."/>
            <person name="Mlenga V."/>
            <person name="Montmayeur A."/>
            <person name="Mulrain L."/>
            <person name="Navidi A."/>
            <person name="Naylor J."/>
            <person name="Negash T."/>
            <person name="Nguyen T."/>
            <person name="Nguyen N."/>
            <person name="Nicol R."/>
            <person name="Norbu C."/>
            <person name="Norbu N."/>
            <person name="Novod N."/>
            <person name="O'Neill B."/>
            <person name="Osman S."/>
            <person name="Markiewicz E."/>
            <person name="Oyono O.L."/>
            <person name="Patti C."/>
            <person name="Phunkhang P."/>
            <person name="Pierre F."/>
            <person name="Priest M."/>
            <person name="Raghuraman S."/>
            <person name="Rege F."/>
            <person name="Reyes R."/>
            <person name="Rise C."/>
            <person name="Rogov P."/>
            <person name="Ross K."/>
            <person name="Ryan E."/>
            <person name="Settipalli S."/>
            <person name="Shea T."/>
            <person name="Sherpa N."/>
            <person name="Shi L."/>
            <person name="Shih D."/>
            <person name="Sparrow T."/>
            <person name="Spaulding J."/>
            <person name="Stalker J."/>
            <person name="Stange-Thomann N."/>
            <person name="Stavropoulos S."/>
            <person name="Stone C."/>
            <person name="Strader C."/>
            <person name="Tesfaye S."/>
            <person name="Thomson T."/>
            <person name="Thoulutsang Y."/>
            <person name="Thoulutsang D."/>
            <person name="Topham K."/>
            <person name="Topping I."/>
            <person name="Tsamla T."/>
            <person name="Vassiliev H."/>
            <person name="Vo A."/>
            <person name="Wangchuk T."/>
            <person name="Wangdi T."/>
            <person name="Weiand M."/>
            <person name="Wilkinson J."/>
            <person name="Wilson A."/>
            <person name="Yadav S."/>
            <person name="Young G."/>
            <person name="Yu Q."/>
            <person name="Zembek L."/>
            <person name="Zhong D."/>
            <person name="Zimmer A."/>
            <person name="Zwirko Z."/>
            <person name="Jaffe D.B."/>
            <person name="Alvarez P."/>
            <person name="Brockman W."/>
            <person name="Butler J."/>
            <person name="Chin C."/>
            <person name="Gnerre S."/>
            <person name="Grabherr M."/>
            <person name="Kleber M."/>
            <person name="Mauceli E."/>
            <person name="MacCallum I."/>
        </authorList>
    </citation>
    <scope>NUCLEOTIDE SEQUENCE [LARGE SCALE GENOMIC DNA]</scope>
    <source>
        <strain evidence="2">Tucson 15081-1352.22</strain>
    </source>
</reference>
<name>A0A0Q9XNE3_DROMO</name>
<accession>A0A0Q9XNE3</accession>
<keyword evidence="2" id="KW-1185">Reference proteome</keyword>
<organism evidence="1 2">
    <name type="scientific">Drosophila mojavensis</name>
    <name type="common">Fruit fly</name>
    <dbReference type="NCBI Taxonomy" id="7230"/>
    <lineage>
        <taxon>Eukaryota</taxon>
        <taxon>Metazoa</taxon>
        <taxon>Ecdysozoa</taxon>
        <taxon>Arthropoda</taxon>
        <taxon>Hexapoda</taxon>
        <taxon>Insecta</taxon>
        <taxon>Pterygota</taxon>
        <taxon>Neoptera</taxon>
        <taxon>Endopterygota</taxon>
        <taxon>Diptera</taxon>
        <taxon>Brachycera</taxon>
        <taxon>Muscomorpha</taxon>
        <taxon>Ephydroidea</taxon>
        <taxon>Drosophilidae</taxon>
        <taxon>Drosophila</taxon>
    </lineage>
</organism>
<gene>
    <name evidence="1" type="primary">Dmoj\GI26912</name>
    <name evidence="1" type="ORF">Dmoj_GI26912</name>
</gene>
<protein>
    <submittedName>
        <fullName evidence="1">Uncharacterized protein</fullName>
    </submittedName>
</protein>
<dbReference type="EMBL" id="CH933809">
    <property type="protein sequence ID" value="KRG06690.1"/>
    <property type="molecule type" value="Genomic_DNA"/>
</dbReference>
<dbReference type="InParanoid" id="A0A0Q9XNE3"/>
<proteinExistence type="predicted"/>
<dbReference type="KEGG" id="dmo:Dmoj_GI26912"/>
<sequence length="44" mass="4942">MATHLIGLLKFNTLLSNFARGKLLSKSEQRSKCCSCSRRTEAKL</sequence>
<dbReference type="Proteomes" id="UP000009192">
    <property type="component" value="Unassembled WGS sequence"/>
</dbReference>
<evidence type="ECO:0000313" key="2">
    <source>
        <dbReference type="Proteomes" id="UP000009192"/>
    </source>
</evidence>
<dbReference type="AlphaFoldDB" id="A0A0Q9XNE3"/>
<evidence type="ECO:0000313" key="1">
    <source>
        <dbReference type="EMBL" id="KRG06690.1"/>
    </source>
</evidence>